<dbReference type="Pfam" id="PF00959">
    <property type="entry name" value="Phage_lysozyme"/>
    <property type="match status" value="1"/>
</dbReference>
<keyword evidence="9" id="KW-1035">Host cytoplasm</keyword>
<evidence type="ECO:0000256" key="3">
    <source>
        <dbReference type="ARBA" id="ARBA00022612"/>
    </source>
</evidence>
<dbReference type="GO" id="GO:0044659">
    <property type="term" value="P:viral release from host cell by cytolysis"/>
    <property type="evidence" value="ECO:0007669"/>
    <property type="project" value="UniProtKB-UniRule"/>
</dbReference>
<dbReference type="HAMAP" id="MF_04110">
    <property type="entry name" value="ENDOLYSIN_T4"/>
    <property type="match status" value="1"/>
</dbReference>
<name>A0AAU8GFD9_9CAUD</name>
<reference evidence="11" key="1">
    <citation type="submission" date="2024-05" db="EMBL/GenBank/DDBJ databases">
        <authorList>
            <person name="Mugo M.M."/>
            <person name="Musyoki A.M."/>
            <person name="Makumi A.M."/>
            <person name="Mutai I."/>
            <person name="Drechsel O."/>
            <person name="Kering K.K."/>
            <person name="Muturi P."/>
            <person name="Mbae C.K."/>
            <person name="Kariuki S.M."/>
        </authorList>
    </citation>
    <scope>NUCLEOTIDE SEQUENCE</scope>
</reference>
<dbReference type="InterPro" id="IPR002196">
    <property type="entry name" value="Glyco_hydro_24"/>
</dbReference>
<dbReference type="InterPro" id="IPR034690">
    <property type="entry name" value="Endolysin_T4_type"/>
</dbReference>
<feature type="active site" description="Proton donor/acceptor" evidence="9">
    <location>
        <position position="62"/>
    </location>
</feature>
<dbReference type="PANTHER" id="PTHR38107">
    <property type="match status" value="1"/>
</dbReference>
<protein>
    <recommendedName>
        <fullName evidence="9">Endolysin</fullName>
        <ecNumber evidence="9">3.2.1.17</ecNumber>
    </recommendedName>
    <alternativeName>
        <fullName evidence="9">Lysis protein</fullName>
    </alternativeName>
    <alternativeName>
        <fullName evidence="9">Lysozyme</fullName>
    </alternativeName>
    <alternativeName>
        <fullName evidence="9">Muramidase</fullName>
    </alternativeName>
</protein>
<keyword evidence="2 9" id="KW-0929">Antimicrobial</keyword>
<comment type="subcellular location">
    <subcellularLocation>
        <location evidence="9">Host cytoplasm</location>
    </subcellularLocation>
    <text evidence="9">The endolysin is cytoplasmic, but can reach the periplasmic space with the help of the holins which disrupt the host cell membrane.</text>
</comment>
<keyword evidence="7 9" id="KW-0578">Host cell lysis by virus</keyword>
<evidence type="ECO:0000256" key="1">
    <source>
        <dbReference type="ARBA" id="ARBA00000632"/>
    </source>
</evidence>
<dbReference type="GO" id="GO:0009253">
    <property type="term" value="P:peptidoglycan catabolic process"/>
    <property type="evidence" value="ECO:0007669"/>
    <property type="project" value="UniProtKB-UniRule"/>
</dbReference>
<dbReference type="InterPro" id="IPR023347">
    <property type="entry name" value="Lysozyme_dom_sf"/>
</dbReference>
<keyword evidence="4 9" id="KW-0081">Bacteriolytic enzyme</keyword>
<keyword evidence="6 9" id="KW-0204">Cytolysis</keyword>
<comment type="similarity">
    <text evidence="9 10">Belongs to the glycosyl hydrolase 24 family.</text>
</comment>
<evidence type="ECO:0000313" key="11">
    <source>
        <dbReference type="EMBL" id="XCH40714.1"/>
    </source>
</evidence>
<evidence type="ECO:0000256" key="4">
    <source>
        <dbReference type="ARBA" id="ARBA00022638"/>
    </source>
</evidence>
<dbReference type="EMBL" id="PP856723">
    <property type="protein sequence ID" value="XCH40714.1"/>
    <property type="molecule type" value="Genomic_DNA"/>
</dbReference>
<keyword evidence="8 9" id="KW-0326">Glycosidase</keyword>
<dbReference type="CDD" id="cd16901">
    <property type="entry name" value="lyz_P1"/>
    <property type="match status" value="1"/>
</dbReference>
<dbReference type="GO" id="GO:0042742">
    <property type="term" value="P:defense response to bacterium"/>
    <property type="evidence" value="ECO:0007669"/>
    <property type="project" value="UniProtKB-KW"/>
</dbReference>
<dbReference type="InterPro" id="IPR023346">
    <property type="entry name" value="Lysozyme-like_dom_sf"/>
</dbReference>
<keyword evidence="3 9" id="KW-1188">Viral release from host cell</keyword>
<sequence length="191" mass="21511">MKSHRKKRCCVSLKSAATKGGCSVLAIIGLVLSMTSTHVRTNKEGLEIIGNAEGCMRNPYVCPTGYLTVGIGSRIYSDEPAVRREGLTDQEIADRWVKNIQEAEKCVNDWFHGKDMNTNQFSAMTSMVFNHGCTRLRKNKDGSPTKIYTAARKQNWTEMCNRITDWDMGGKYRGLTIRKQKEKALCLKPVQ</sequence>
<dbReference type="GO" id="GO:0003796">
    <property type="term" value="F:lysozyme activity"/>
    <property type="evidence" value="ECO:0007669"/>
    <property type="project" value="UniProtKB-UniRule"/>
</dbReference>
<evidence type="ECO:0000256" key="7">
    <source>
        <dbReference type="ARBA" id="ARBA00023142"/>
    </source>
</evidence>
<evidence type="ECO:0000256" key="8">
    <source>
        <dbReference type="ARBA" id="ARBA00023295"/>
    </source>
</evidence>
<organism evidence="11">
    <name type="scientific">Salmonella phage vB_SEnST11_KE24</name>
    <dbReference type="NCBI Taxonomy" id="3161175"/>
    <lineage>
        <taxon>Viruses</taxon>
        <taxon>Duplodnaviria</taxon>
        <taxon>Heunggongvirae</taxon>
        <taxon>Uroviricota</taxon>
        <taxon>Caudoviricetes</taxon>
        <taxon>Rosemountvirus</taxon>
    </lineage>
</organism>
<comment type="function">
    <text evidence="9">Endolysin with lysozyme activity that degrades host peptidoglycans and participates with the holin and spanin proteins in the sequential events which lead to the programmed host cell lysis releasing the mature viral particles. Once the holin has permeabilized the host cell membrane, the endolysin can reach the periplasm and break down the peptidoglycan layer.</text>
</comment>
<dbReference type="SUPFAM" id="SSF53955">
    <property type="entry name" value="Lysozyme-like"/>
    <property type="match status" value="1"/>
</dbReference>
<dbReference type="Gene3D" id="1.10.530.40">
    <property type="match status" value="1"/>
</dbReference>
<feature type="active site" description="Proton donor/acceptor" evidence="9">
    <location>
        <position position="53"/>
    </location>
</feature>
<evidence type="ECO:0000256" key="2">
    <source>
        <dbReference type="ARBA" id="ARBA00022529"/>
    </source>
</evidence>
<dbReference type="PANTHER" id="PTHR38107:SF4">
    <property type="entry name" value="LYSOZYME"/>
    <property type="match status" value="1"/>
</dbReference>
<dbReference type="GO" id="GO:0030430">
    <property type="term" value="C:host cell cytoplasm"/>
    <property type="evidence" value="ECO:0007669"/>
    <property type="project" value="UniProtKB-SubCell"/>
</dbReference>
<gene>
    <name evidence="11" type="ORF">GCAXZXLR_CDS0031</name>
</gene>
<evidence type="ECO:0000256" key="5">
    <source>
        <dbReference type="ARBA" id="ARBA00022801"/>
    </source>
</evidence>
<dbReference type="EC" id="3.2.1.17" evidence="9"/>
<comment type="catalytic activity">
    <reaction evidence="1 9 10">
        <text>Hydrolysis of (1-&gt;4)-beta-linkages between N-acetylmuramic acid and N-acetyl-D-glucosamine residues in a peptidoglycan and between N-acetyl-D-glucosamine residues in chitodextrins.</text>
        <dbReference type="EC" id="3.2.1.17"/>
    </reaction>
</comment>
<accession>A0AAU8GFD9</accession>
<dbReference type="GO" id="GO:0016998">
    <property type="term" value="P:cell wall macromolecule catabolic process"/>
    <property type="evidence" value="ECO:0007669"/>
    <property type="project" value="InterPro"/>
</dbReference>
<evidence type="ECO:0000256" key="6">
    <source>
        <dbReference type="ARBA" id="ARBA00022852"/>
    </source>
</evidence>
<evidence type="ECO:0000256" key="9">
    <source>
        <dbReference type="HAMAP-Rule" id="MF_04110"/>
    </source>
</evidence>
<keyword evidence="5 9" id="KW-0378">Hydrolase</keyword>
<dbReference type="InterPro" id="IPR051018">
    <property type="entry name" value="Bacteriophage_GH24"/>
</dbReference>
<proteinExistence type="inferred from homology"/>
<evidence type="ECO:0000256" key="10">
    <source>
        <dbReference type="RuleBase" id="RU003788"/>
    </source>
</evidence>